<dbReference type="InterPro" id="IPR044944">
    <property type="entry name" value="NOS_dom_3"/>
</dbReference>
<evidence type="ECO:0000256" key="1">
    <source>
        <dbReference type="ARBA" id="ARBA00001971"/>
    </source>
</evidence>
<evidence type="ECO:0000256" key="12">
    <source>
        <dbReference type="PIRSR" id="PIRSR037219-1"/>
    </source>
</evidence>
<dbReference type="InterPro" id="IPR017142">
    <property type="entry name" value="Nitric_oxide_synthase_Oase-su"/>
</dbReference>
<keyword evidence="15" id="KW-1185">Reference proteome</keyword>
<comment type="cofactor">
    <cofactor evidence="1 11 12">
        <name>heme</name>
        <dbReference type="ChEBI" id="CHEBI:30413"/>
    </cofactor>
</comment>
<dbReference type="AlphaFoldDB" id="A0A2T4U1W5"/>
<evidence type="ECO:0000256" key="4">
    <source>
        <dbReference type="ARBA" id="ARBA00012735"/>
    </source>
</evidence>
<evidence type="ECO:0000256" key="11">
    <source>
        <dbReference type="PIRNR" id="PIRNR037219"/>
    </source>
</evidence>
<keyword evidence="9 11" id="KW-0408">Iron</keyword>
<evidence type="ECO:0000256" key="2">
    <source>
        <dbReference type="ARBA" id="ARBA00002642"/>
    </source>
</evidence>
<comment type="subunit">
    <text evidence="11">Homodimer.</text>
</comment>
<dbReference type="InterPro" id="IPR044943">
    <property type="entry name" value="NOS_dom_1"/>
</dbReference>
<protein>
    <recommendedName>
        <fullName evidence="5 11">Nitric oxide synthase oxygenase</fullName>
        <ecNumber evidence="4 11">1.14.14.47</ecNumber>
    </recommendedName>
</protein>
<comment type="catalytic activity">
    <reaction evidence="10">
        <text>3 reduced [flavodoxin] + 2 L-arginine + 4 O2 = 3 oxidized [flavodoxin] + 2 L-citrulline + 2 nitric oxide + 4 H2O + 5 H(+)</text>
        <dbReference type="Rhea" id="RHEA:52324"/>
        <dbReference type="Rhea" id="RHEA-COMP:10622"/>
        <dbReference type="Rhea" id="RHEA-COMP:10623"/>
        <dbReference type="ChEBI" id="CHEBI:15377"/>
        <dbReference type="ChEBI" id="CHEBI:15378"/>
        <dbReference type="ChEBI" id="CHEBI:15379"/>
        <dbReference type="ChEBI" id="CHEBI:16480"/>
        <dbReference type="ChEBI" id="CHEBI:32682"/>
        <dbReference type="ChEBI" id="CHEBI:57618"/>
        <dbReference type="ChEBI" id="CHEBI:57743"/>
        <dbReference type="ChEBI" id="CHEBI:58210"/>
        <dbReference type="EC" id="1.14.14.47"/>
    </reaction>
</comment>
<name>A0A2T4U1W5_9BACI</name>
<dbReference type="EC" id="1.14.14.47" evidence="4 11"/>
<dbReference type="GO" id="GO:0006809">
    <property type="term" value="P:nitric oxide biosynthetic process"/>
    <property type="evidence" value="ECO:0007669"/>
    <property type="project" value="InterPro"/>
</dbReference>
<evidence type="ECO:0000259" key="13">
    <source>
        <dbReference type="Pfam" id="PF02898"/>
    </source>
</evidence>
<proteinExistence type="inferred from homology"/>
<evidence type="ECO:0000256" key="9">
    <source>
        <dbReference type="ARBA" id="ARBA00023004"/>
    </source>
</evidence>
<dbReference type="GO" id="GO:0046872">
    <property type="term" value="F:metal ion binding"/>
    <property type="evidence" value="ECO:0007669"/>
    <property type="project" value="UniProtKB-KW"/>
</dbReference>
<feature type="binding site" description="axial binding residue" evidence="12">
    <location>
        <position position="63"/>
    </location>
    <ligand>
        <name>heme</name>
        <dbReference type="ChEBI" id="CHEBI:30413"/>
    </ligand>
    <ligandPart>
        <name>Fe</name>
        <dbReference type="ChEBI" id="CHEBI:18248"/>
    </ligandPart>
</feature>
<dbReference type="OrthoDB" id="3398374at2"/>
<dbReference type="InterPro" id="IPR050607">
    <property type="entry name" value="NOS"/>
</dbReference>
<keyword evidence="8 11" id="KW-0560">Oxidoreductase</keyword>
<organism evidence="14 15">
    <name type="scientific">Alkalicoccus saliphilus</name>
    <dbReference type="NCBI Taxonomy" id="200989"/>
    <lineage>
        <taxon>Bacteria</taxon>
        <taxon>Bacillati</taxon>
        <taxon>Bacillota</taxon>
        <taxon>Bacilli</taxon>
        <taxon>Bacillales</taxon>
        <taxon>Bacillaceae</taxon>
        <taxon>Alkalicoccus</taxon>
    </lineage>
</organism>
<dbReference type="InterPro" id="IPR004030">
    <property type="entry name" value="NOS_N"/>
</dbReference>
<dbReference type="Proteomes" id="UP000240509">
    <property type="component" value="Unassembled WGS sequence"/>
</dbReference>
<evidence type="ECO:0000256" key="5">
    <source>
        <dbReference type="ARBA" id="ARBA00018859"/>
    </source>
</evidence>
<dbReference type="InterPro" id="IPR044940">
    <property type="entry name" value="NOS_dom_2"/>
</dbReference>
<dbReference type="Gene3D" id="3.90.340.10">
    <property type="entry name" value="Nitric Oxide Synthase, Chain A, domain 1"/>
    <property type="match status" value="1"/>
</dbReference>
<evidence type="ECO:0000256" key="3">
    <source>
        <dbReference type="ARBA" id="ARBA00005411"/>
    </source>
</evidence>
<keyword evidence="6 11" id="KW-0349">Heme</keyword>
<dbReference type="GO" id="GO:0004517">
    <property type="term" value="F:nitric-oxide synthase activity"/>
    <property type="evidence" value="ECO:0007669"/>
    <property type="project" value="InterPro"/>
</dbReference>
<dbReference type="PANTHER" id="PTHR43410:SF1">
    <property type="entry name" value="NITRIC OXIDE SYNTHASE"/>
    <property type="match status" value="1"/>
</dbReference>
<comment type="similarity">
    <text evidence="3 11">Belongs to the NOS family. Bacterial NOS oxygenase subfamily.</text>
</comment>
<dbReference type="GO" id="GO:0020037">
    <property type="term" value="F:heme binding"/>
    <property type="evidence" value="ECO:0007669"/>
    <property type="project" value="InterPro"/>
</dbReference>
<dbReference type="SUPFAM" id="SSF56512">
    <property type="entry name" value="Nitric oxide (NO) synthase oxygenase domain"/>
    <property type="match status" value="1"/>
</dbReference>
<dbReference type="Gene3D" id="3.90.1230.10">
    <property type="entry name" value="Nitric Oxide Synthase, Chain A, domain 3"/>
    <property type="match status" value="1"/>
</dbReference>
<evidence type="ECO:0000256" key="10">
    <source>
        <dbReference type="ARBA" id="ARBA00048713"/>
    </source>
</evidence>
<comment type="miscellaneous">
    <text evidence="11">This protein is similar to the oxygenase domain of eukaryotic nitric oxide synthases but lacks the reductase domain which, in eukaryotes, is responsible for transfer of electrons to the ferric heme during nitric oxide synthesis.</text>
</comment>
<comment type="caution">
    <text evidence="14">The sequence shown here is derived from an EMBL/GenBank/DDBJ whole genome shotgun (WGS) entry which is preliminary data.</text>
</comment>
<evidence type="ECO:0000256" key="8">
    <source>
        <dbReference type="ARBA" id="ARBA00023002"/>
    </source>
</evidence>
<dbReference type="InterPro" id="IPR036119">
    <property type="entry name" value="NOS_N_sf"/>
</dbReference>
<evidence type="ECO:0000313" key="15">
    <source>
        <dbReference type="Proteomes" id="UP000240509"/>
    </source>
</evidence>
<sequence>MRRLQQEAEAFIHQMYREKGKPEAAGGRIREIAKEIQATGTYTHTYEELSYGAKLAWRNSNKCIGRLFWENLHVIDARHIHSAEKAAEAAREHLRFAAGDGKIRPTVTVFPQRNLDGEDPLFFHNHQLIRYAGYETGRGDPHSLETTHLAESLGWKGRGGDFDLLPLLIQEGEDIHMFPLDQKQDVQEIDIVHPEEEKFKELGLKWYTVPAISDMEMNIGGITYGAAPFNGWYMGTEIAARNFADSFRYDRLKETAEILDMNTSKISTLWKDRALVELNRAVLYSFQEAGAGIVDHHTASEQFRLFCGKENQLGRKVTGDWTWLIPPVSPASVHIFHEAYDNTVNTPNFFYRNNTSENKCPFIKSKDKSLF</sequence>
<feature type="domain" description="Nitric oxide synthase (NOS)" evidence="13">
    <location>
        <begin position="3"/>
        <end position="355"/>
    </location>
</feature>
<dbReference type="RefSeq" id="WP_107586373.1">
    <property type="nucleotide sequence ID" value="NZ_PZJJ01000056.1"/>
</dbReference>
<reference evidence="14 15" key="1">
    <citation type="submission" date="2018-03" db="EMBL/GenBank/DDBJ databases">
        <title>Alkalicoccus saliphilus sp. nov., isolated from a mineral pool.</title>
        <authorList>
            <person name="Zhao B."/>
        </authorList>
    </citation>
    <scope>NUCLEOTIDE SEQUENCE [LARGE SCALE GENOMIC DNA]</scope>
    <source>
        <strain evidence="14 15">6AG</strain>
    </source>
</reference>
<evidence type="ECO:0000313" key="14">
    <source>
        <dbReference type="EMBL" id="PTL37388.1"/>
    </source>
</evidence>
<gene>
    <name evidence="14" type="ORF">C6Y45_16755</name>
</gene>
<accession>A0A2T4U1W5</accession>
<dbReference type="EMBL" id="PZJJ01000056">
    <property type="protein sequence ID" value="PTL37388.1"/>
    <property type="molecule type" value="Genomic_DNA"/>
</dbReference>
<evidence type="ECO:0000256" key="6">
    <source>
        <dbReference type="ARBA" id="ARBA00022617"/>
    </source>
</evidence>
<dbReference type="Pfam" id="PF02898">
    <property type="entry name" value="NO_synthase"/>
    <property type="match status" value="1"/>
</dbReference>
<dbReference type="Gene3D" id="3.90.440.10">
    <property type="entry name" value="Nitric Oxide Synthase,Heme Domain,Chain A domain 2"/>
    <property type="match status" value="1"/>
</dbReference>
<comment type="function">
    <text evidence="2 11">Catalyzes the production of nitric oxide.</text>
</comment>
<keyword evidence="7 11" id="KW-0479">Metal-binding</keyword>
<dbReference type="PIRSF" id="PIRSF037219">
    <property type="entry name" value="NOS_oxygenase"/>
    <property type="match status" value="1"/>
</dbReference>
<evidence type="ECO:0000256" key="7">
    <source>
        <dbReference type="ARBA" id="ARBA00022723"/>
    </source>
</evidence>
<dbReference type="PANTHER" id="PTHR43410">
    <property type="entry name" value="NITRIC OXIDE SYNTHASE OXYGENASE"/>
    <property type="match status" value="1"/>
</dbReference>